<feature type="transmembrane region" description="Helical" evidence="1">
    <location>
        <begin position="154"/>
        <end position="172"/>
    </location>
</feature>
<keyword evidence="1" id="KW-1133">Transmembrane helix</keyword>
<feature type="transmembrane region" description="Helical" evidence="1">
    <location>
        <begin position="57"/>
        <end position="75"/>
    </location>
</feature>
<sequence length="188" mass="20725">MTVGYKRIFWGIFIATFNITIGILTILPAFVGWIVVLTGISELEEKTSGGDFSRPKISAMILVVASLGGGILSLLGSGNVESFLPMLFYPLFVIAIELVVFHKILEGSVHNFNAMDQQEIANKYTGKDRTYIILTGITMVLLSISLTINHQGTGFIGVVMAMISRIYLLTAMNSLSKEDYKTDYEEKD</sequence>
<comment type="caution">
    <text evidence="2">The sequence shown here is derived from an EMBL/GenBank/DDBJ whole genome shotgun (WGS) entry which is preliminary data.</text>
</comment>
<evidence type="ECO:0008006" key="4">
    <source>
        <dbReference type="Google" id="ProtNLM"/>
    </source>
</evidence>
<name>A0A4R3MJZ7_9FIRM</name>
<feature type="transmembrane region" description="Helical" evidence="1">
    <location>
        <begin position="131"/>
        <end position="148"/>
    </location>
</feature>
<evidence type="ECO:0000313" key="3">
    <source>
        <dbReference type="Proteomes" id="UP000294902"/>
    </source>
</evidence>
<keyword evidence="1" id="KW-0472">Membrane</keyword>
<evidence type="ECO:0000313" key="2">
    <source>
        <dbReference type="EMBL" id="TCT14521.1"/>
    </source>
</evidence>
<dbReference type="RefSeq" id="WP_132252080.1">
    <property type="nucleotide sequence ID" value="NZ_SMAL01000005.1"/>
</dbReference>
<dbReference type="OrthoDB" id="1938499at2"/>
<dbReference type="Proteomes" id="UP000294902">
    <property type="component" value="Unassembled WGS sequence"/>
</dbReference>
<gene>
    <name evidence="2" type="ORF">EDC18_1052</name>
</gene>
<keyword evidence="3" id="KW-1185">Reference proteome</keyword>
<dbReference type="EMBL" id="SMAL01000005">
    <property type="protein sequence ID" value="TCT14521.1"/>
    <property type="molecule type" value="Genomic_DNA"/>
</dbReference>
<feature type="transmembrane region" description="Helical" evidence="1">
    <location>
        <begin position="87"/>
        <end position="105"/>
    </location>
</feature>
<reference evidence="2 3" key="1">
    <citation type="submission" date="2019-03" db="EMBL/GenBank/DDBJ databases">
        <title>Genomic Encyclopedia of Type Strains, Phase IV (KMG-IV): sequencing the most valuable type-strain genomes for metagenomic binning, comparative biology and taxonomic classification.</title>
        <authorList>
            <person name="Goeker M."/>
        </authorList>
    </citation>
    <scope>NUCLEOTIDE SEQUENCE [LARGE SCALE GENOMIC DNA]</scope>
    <source>
        <strain evidence="2 3">DSM 24629</strain>
    </source>
</reference>
<proteinExistence type="predicted"/>
<protein>
    <recommendedName>
        <fullName evidence="4">DUF308 domain-containing protein</fullName>
    </recommendedName>
</protein>
<organism evidence="2 3">
    <name type="scientific">Natranaerovirga pectinivora</name>
    <dbReference type="NCBI Taxonomy" id="682400"/>
    <lineage>
        <taxon>Bacteria</taxon>
        <taxon>Bacillati</taxon>
        <taxon>Bacillota</taxon>
        <taxon>Clostridia</taxon>
        <taxon>Lachnospirales</taxon>
        <taxon>Natranaerovirgaceae</taxon>
        <taxon>Natranaerovirga</taxon>
    </lineage>
</organism>
<accession>A0A4R3MJZ7</accession>
<dbReference type="AlphaFoldDB" id="A0A4R3MJZ7"/>
<feature type="transmembrane region" description="Helical" evidence="1">
    <location>
        <begin position="12"/>
        <end position="36"/>
    </location>
</feature>
<keyword evidence="1" id="KW-0812">Transmembrane</keyword>
<evidence type="ECO:0000256" key="1">
    <source>
        <dbReference type="SAM" id="Phobius"/>
    </source>
</evidence>